<protein>
    <submittedName>
        <fullName evidence="1">Uncharacterized protein</fullName>
    </submittedName>
</protein>
<proteinExistence type="predicted"/>
<reference evidence="2" key="1">
    <citation type="journal article" date="2023" name="Hortic. Res.">
        <title>A chromosome-level phased genome enabling allele-level studies in sweet orange: a case study on citrus Huanglongbing tolerance.</title>
        <authorList>
            <person name="Wu B."/>
            <person name="Yu Q."/>
            <person name="Deng Z."/>
            <person name="Duan Y."/>
            <person name="Luo F."/>
            <person name="Gmitter F. Jr."/>
        </authorList>
    </citation>
    <scope>NUCLEOTIDE SEQUENCE [LARGE SCALE GENOMIC DNA]</scope>
    <source>
        <strain evidence="2">cv. Valencia</strain>
    </source>
</reference>
<gene>
    <name evidence="1" type="ORF">KPL71_021546</name>
</gene>
<evidence type="ECO:0000313" key="1">
    <source>
        <dbReference type="EMBL" id="KAH9716693.1"/>
    </source>
</evidence>
<accession>A0ACB8JGG0</accession>
<name>A0ACB8JGG0_CITSI</name>
<keyword evidence="2" id="KW-1185">Reference proteome</keyword>
<dbReference type="EMBL" id="CM039176">
    <property type="protein sequence ID" value="KAH9716693.1"/>
    <property type="molecule type" value="Genomic_DNA"/>
</dbReference>
<organism evidence="1 2">
    <name type="scientific">Citrus sinensis</name>
    <name type="common">Sweet orange</name>
    <name type="synonym">Citrus aurantium var. sinensis</name>
    <dbReference type="NCBI Taxonomy" id="2711"/>
    <lineage>
        <taxon>Eukaryota</taxon>
        <taxon>Viridiplantae</taxon>
        <taxon>Streptophyta</taxon>
        <taxon>Embryophyta</taxon>
        <taxon>Tracheophyta</taxon>
        <taxon>Spermatophyta</taxon>
        <taxon>Magnoliopsida</taxon>
        <taxon>eudicotyledons</taxon>
        <taxon>Gunneridae</taxon>
        <taxon>Pentapetalae</taxon>
        <taxon>rosids</taxon>
        <taxon>malvids</taxon>
        <taxon>Sapindales</taxon>
        <taxon>Rutaceae</taxon>
        <taxon>Aurantioideae</taxon>
        <taxon>Citrus</taxon>
    </lineage>
</organism>
<dbReference type="Proteomes" id="UP000829398">
    <property type="component" value="Chromosome 7"/>
</dbReference>
<evidence type="ECO:0000313" key="2">
    <source>
        <dbReference type="Proteomes" id="UP000829398"/>
    </source>
</evidence>
<sequence length="356" mass="40918">MATNKERIEILEAGLSGLQNGMQQMEISVNDKLHRLEETINRMSEALFSNKEGSSHNVNNHASHSYKEEVDGSRMIFSSKMATLEFPRYAGDDPTEWFSKVFQFFEYQGTMEAQKVALASFHLEGEANQWWQWLHKAYKEEGRTVTWRDFEEELWARFGPTDCEDFDEALSRVRQVGTLRDYQREFERLGNRVHGWTQKALVGTFMRGLNPKISDGIRMFKPKTLKEAISLARMQEDQVQHKFSQPLPVSGTPSVLPVPTQSPPTSNVKRLTWDEMQRRRAQGLCFNCPEKFSVGHKCMGPQILLLEGSTDARDIMYEETEIVAEVTPTDRAKSKNSFHSLSNHRGTNESILKYGP</sequence>
<comment type="caution">
    <text evidence="1">The sequence shown here is derived from an EMBL/GenBank/DDBJ whole genome shotgun (WGS) entry which is preliminary data.</text>
</comment>